<dbReference type="EMBL" id="AP007171">
    <property type="protein sequence ID" value="BAE64616.1"/>
    <property type="molecule type" value="Genomic_DNA"/>
</dbReference>
<organism evidence="1 2">
    <name type="scientific">Aspergillus oryzae (strain ATCC 42149 / RIB 40)</name>
    <name type="common">Yellow koji mold</name>
    <dbReference type="NCBI Taxonomy" id="510516"/>
    <lineage>
        <taxon>Eukaryota</taxon>
        <taxon>Fungi</taxon>
        <taxon>Dikarya</taxon>
        <taxon>Ascomycota</taxon>
        <taxon>Pezizomycotina</taxon>
        <taxon>Eurotiomycetes</taxon>
        <taxon>Eurotiomycetidae</taxon>
        <taxon>Eurotiales</taxon>
        <taxon>Aspergillaceae</taxon>
        <taxon>Aspergillus</taxon>
        <taxon>Aspergillus subgen. Circumdati</taxon>
    </lineage>
</organism>
<dbReference type="Proteomes" id="UP000006564">
    <property type="component" value="Chromosome 7"/>
</dbReference>
<gene>
    <name evidence="1" type="ORF">AO090011000057</name>
</gene>
<accession>Q2U1E9</accession>
<dbReference type="VEuPathDB" id="FungiDB:AO090011000057"/>
<evidence type="ECO:0000313" key="1">
    <source>
        <dbReference type="EMBL" id="BAE64616.1"/>
    </source>
</evidence>
<dbReference type="AlphaFoldDB" id="Q2U1E9"/>
<protein>
    <submittedName>
        <fullName evidence="1">DNA, SC011</fullName>
    </submittedName>
</protein>
<dbReference type="HOGENOM" id="CLU_1586121_0_0_1"/>
<sequence>MYIVWCVSTNKNPLSKRNVSIPEVVPATGWTYINEYTSAKPYDKTIYHPSGQRQISDLGAAAVHRTSVFSGYRDCPGRRKVLGVIKVSATELDILSESGLLYVLQDGVRNCRVPCLSSKHSQTMAATNAAQGVFQLYCWAGLNPTSGTAVAIDKITSSLGKGIVPYPIWSLPVP</sequence>
<proteinExistence type="predicted"/>
<name>Q2U1E9_ASPOR</name>
<dbReference type="RefSeq" id="XP_023093331.1">
    <property type="nucleotide sequence ID" value="XM_023232756.1"/>
</dbReference>
<reference evidence="1 2" key="1">
    <citation type="journal article" date="2005" name="Nature">
        <title>Genome sequencing and analysis of Aspergillus oryzae.</title>
        <authorList>
            <person name="Machida M."/>
            <person name="Asai K."/>
            <person name="Sano M."/>
            <person name="Tanaka T."/>
            <person name="Kumagai T."/>
            <person name="Terai G."/>
            <person name="Kusumoto K."/>
            <person name="Arima T."/>
            <person name="Akita O."/>
            <person name="Kashiwagi Y."/>
            <person name="Abe K."/>
            <person name="Gomi K."/>
            <person name="Horiuchi H."/>
            <person name="Kitamoto K."/>
            <person name="Kobayashi T."/>
            <person name="Takeuchi M."/>
            <person name="Denning D.W."/>
            <person name="Galagan J.E."/>
            <person name="Nierman W.C."/>
            <person name="Yu J."/>
            <person name="Archer D.B."/>
            <person name="Bennett J.W."/>
            <person name="Bhatnagar D."/>
            <person name="Cleveland T.E."/>
            <person name="Fedorova N.D."/>
            <person name="Gotoh O."/>
            <person name="Horikawa H."/>
            <person name="Hosoyama A."/>
            <person name="Ichinomiya M."/>
            <person name="Igarashi R."/>
            <person name="Iwashita K."/>
            <person name="Juvvadi P.R."/>
            <person name="Kato M."/>
            <person name="Kato Y."/>
            <person name="Kin T."/>
            <person name="Kokubun A."/>
            <person name="Maeda H."/>
            <person name="Maeyama N."/>
            <person name="Maruyama J."/>
            <person name="Nagasaki H."/>
            <person name="Nakajima T."/>
            <person name="Oda K."/>
            <person name="Okada K."/>
            <person name="Paulsen I."/>
            <person name="Sakamoto K."/>
            <person name="Sawano T."/>
            <person name="Takahashi M."/>
            <person name="Takase K."/>
            <person name="Terabayashi Y."/>
            <person name="Wortman J."/>
            <person name="Yamada O."/>
            <person name="Yamagata Y."/>
            <person name="Anazawa H."/>
            <person name="Hata Y."/>
            <person name="Koide Y."/>
            <person name="Komori T."/>
            <person name="Koyama Y."/>
            <person name="Minetoki T."/>
            <person name="Suharnan S."/>
            <person name="Tanaka A."/>
            <person name="Isono K."/>
            <person name="Kuhara S."/>
            <person name="Ogasawara N."/>
            <person name="Kikuchi H."/>
        </authorList>
    </citation>
    <scope>NUCLEOTIDE SEQUENCE [LARGE SCALE GENOMIC DNA]</scope>
    <source>
        <strain evidence="2">ATCC 42149 / RIB 40</strain>
    </source>
</reference>
<dbReference type="GeneID" id="5997852"/>
<evidence type="ECO:0000313" key="2">
    <source>
        <dbReference type="Proteomes" id="UP000006564"/>
    </source>
</evidence>
<dbReference type="KEGG" id="aor:AO090011000057"/>
<keyword evidence="2" id="KW-1185">Reference proteome</keyword>